<dbReference type="Proteomes" id="UP000694569">
    <property type="component" value="Unplaced"/>
</dbReference>
<reference evidence="3" key="1">
    <citation type="submission" date="2025-08" db="UniProtKB">
        <authorList>
            <consortium name="Ensembl"/>
        </authorList>
    </citation>
    <scope>IDENTIFICATION</scope>
</reference>
<accession>A0A8C5MHP1</accession>
<dbReference type="FunFam" id="2.60.120.620:FF:000025">
    <property type="entry name" value="MGC115642 protein"/>
    <property type="match status" value="1"/>
</dbReference>
<dbReference type="Ensembl" id="ENSLLET00000015344.1">
    <property type="protein sequence ID" value="ENSLLEP00000014769.1"/>
    <property type="gene ID" value="ENSLLEG00000009306.1"/>
</dbReference>
<organism evidence="3 4">
    <name type="scientific">Leptobrachium leishanense</name>
    <name type="common">Leishan spiny toad</name>
    <dbReference type="NCBI Taxonomy" id="445787"/>
    <lineage>
        <taxon>Eukaryota</taxon>
        <taxon>Metazoa</taxon>
        <taxon>Chordata</taxon>
        <taxon>Craniata</taxon>
        <taxon>Vertebrata</taxon>
        <taxon>Euteleostomi</taxon>
        <taxon>Amphibia</taxon>
        <taxon>Batrachia</taxon>
        <taxon>Anura</taxon>
        <taxon>Pelobatoidea</taxon>
        <taxon>Megophryidae</taxon>
        <taxon>Leptobrachium</taxon>
    </lineage>
</organism>
<proteinExistence type="predicted"/>
<keyword evidence="2" id="KW-0175">Coiled coil</keyword>
<name>A0A8C5MHP1_9ANUR</name>
<keyword evidence="4" id="KW-1185">Reference proteome</keyword>
<evidence type="ECO:0000256" key="1">
    <source>
        <dbReference type="ARBA" id="ARBA00001962"/>
    </source>
</evidence>
<feature type="coiled-coil region" evidence="2">
    <location>
        <begin position="22"/>
        <end position="49"/>
    </location>
</feature>
<sequence>MKADANQMKSMYEENGYLSAIHVLDQTEMEQASKQYEKLEQKFGKEYTQYNLHNIHMEHEWVMNLASHPNLLQAITAVLGPNVILLDSRFICKYSSTDVPHKEDIAPYVAWHQDIKYWGFEGGPVASVWLAFDDVDTENGVLQVIPGSHKQGVLEHRIAKIPGNMLTSNQEIPKHLVNVEDAVECPLKTGQMSIHDGLTVHASEPNVSDRRRCGFVIRYVPTIAYPVEDAERPRTFPATVLVAGTDEFQNFNDNAPNFFNKTF</sequence>
<evidence type="ECO:0000256" key="2">
    <source>
        <dbReference type="SAM" id="Coils"/>
    </source>
</evidence>
<dbReference type="AlphaFoldDB" id="A0A8C5MHP1"/>
<reference evidence="3" key="2">
    <citation type="submission" date="2025-09" db="UniProtKB">
        <authorList>
            <consortium name="Ensembl"/>
        </authorList>
    </citation>
    <scope>IDENTIFICATION</scope>
</reference>
<protein>
    <recommendedName>
        <fullName evidence="5">Alpha-ketoglutarate-dependent hypophosphite dioxygenase</fullName>
    </recommendedName>
</protein>
<evidence type="ECO:0000313" key="3">
    <source>
        <dbReference type="Ensembl" id="ENSLLEP00000014769.1"/>
    </source>
</evidence>
<evidence type="ECO:0000313" key="4">
    <source>
        <dbReference type="Proteomes" id="UP000694569"/>
    </source>
</evidence>
<dbReference type="PANTHER" id="PTHR20883:SF52">
    <property type="entry name" value="ALPHA-KETOGLUTARATE-DEPENDENT HYPOPHOSPHITE DIOXYGENASE-LIKE GENE A2 [PROVISIONAL]-RELATED"/>
    <property type="match status" value="1"/>
</dbReference>
<dbReference type="InterPro" id="IPR008775">
    <property type="entry name" value="Phytyl_CoA_dOase-like"/>
</dbReference>
<dbReference type="GeneTree" id="ENSGT00390000001775"/>
<evidence type="ECO:0008006" key="5">
    <source>
        <dbReference type="Google" id="ProtNLM"/>
    </source>
</evidence>
<dbReference type="SUPFAM" id="SSF51197">
    <property type="entry name" value="Clavaminate synthase-like"/>
    <property type="match status" value="1"/>
</dbReference>
<dbReference type="PANTHER" id="PTHR20883">
    <property type="entry name" value="PHYTANOYL-COA DIOXYGENASE DOMAIN CONTAINING 1"/>
    <property type="match status" value="1"/>
</dbReference>
<dbReference type="Gene3D" id="2.60.120.620">
    <property type="entry name" value="q2cbj1_9rhob like domain"/>
    <property type="match status" value="1"/>
</dbReference>
<comment type="cofactor">
    <cofactor evidence="1">
        <name>Fe cation</name>
        <dbReference type="ChEBI" id="CHEBI:24875"/>
    </cofactor>
</comment>
<dbReference type="Pfam" id="PF05721">
    <property type="entry name" value="PhyH"/>
    <property type="match status" value="1"/>
</dbReference>